<dbReference type="PROSITE" id="PS50937">
    <property type="entry name" value="HTH_MERR_2"/>
    <property type="match status" value="1"/>
</dbReference>
<name>A0ABT1JN48_ACTCY</name>
<evidence type="ECO:0000313" key="5">
    <source>
        <dbReference type="Proteomes" id="UP000791080"/>
    </source>
</evidence>
<dbReference type="PANTHER" id="PTHR30204:SF93">
    <property type="entry name" value="HTH MERR-TYPE DOMAIN-CONTAINING PROTEIN"/>
    <property type="match status" value="1"/>
</dbReference>
<sequence>MRIGDLARLSGVSPRLLRYYEERGLLTSHRVGHGHRWYADDAPIVVHDIRALLGAGLTTSAIREVLPCAGAGPGTGALCGADVARTAPGHRRPAHHPATRADRTRRPARRHGGRQREPGEDTTEDASEDASDERPVAPPRGIGPG</sequence>
<dbReference type="InterPro" id="IPR009061">
    <property type="entry name" value="DNA-bd_dom_put_sf"/>
</dbReference>
<dbReference type="EMBL" id="AUBJ02000001">
    <property type="protein sequence ID" value="MCP2333936.1"/>
    <property type="molecule type" value="Genomic_DNA"/>
</dbReference>
<dbReference type="Proteomes" id="UP000791080">
    <property type="component" value="Unassembled WGS sequence"/>
</dbReference>
<proteinExistence type="predicted"/>
<keyword evidence="1" id="KW-0238">DNA-binding</keyword>
<dbReference type="Gene3D" id="1.10.1660.10">
    <property type="match status" value="1"/>
</dbReference>
<evidence type="ECO:0000313" key="4">
    <source>
        <dbReference type="EMBL" id="MCP2333936.1"/>
    </source>
</evidence>
<dbReference type="PANTHER" id="PTHR30204">
    <property type="entry name" value="REDOX-CYCLING DRUG-SENSING TRANSCRIPTIONAL ACTIVATOR SOXR"/>
    <property type="match status" value="1"/>
</dbReference>
<protein>
    <submittedName>
        <fullName evidence="4">MerR HTH family regulatory protein</fullName>
    </submittedName>
</protein>
<feature type="domain" description="HTH merR-type" evidence="3">
    <location>
        <begin position="1"/>
        <end position="68"/>
    </location>
</feature>
<dbReference type="InterPro" id="IPR000551">
    <property type="entry name" value="MerR-type_HTH_dom"/>
</dbReference>
<accession>A0ABT1JN48</accession>
<keyword evidence="5" id="KW-1185">Reference proteome</keyword>
<dbReference type="PROSITE" id="PS00552">
    <property type="entry name" value="HTH_MERR_1"/>
    <property type="match status" value="1"/>
</dbReference>
<dbReference type="PRINTS" id="PR00040">
    <property type="entry name" value="HTHMERR"/>
</dbReference>
<dbReference type="InterPro" id="IPR047057">
    <property type="entry name" value="MerR_fam"/>
</dbReference>
<feature type="compositionally biased region" description="Acidic residues" evidence="2">
    <location>
        <begin position="120"/>
        <end position="131"/>
    </location>
</feature>
<comment type="caution">
    <text evidence="4">The sequence shown here is derived from an EMBL/GenBank/DDBJ whole genome shotgun (WGS) entry which is preliminary data.</text>
</comment>
<dbReference type="SUPFAM" id="SSF46955">
    <property type="entry name" value="Putative DNA-binding domain"/>
    <property type="match status" value="1"/>
</dbReference>
<feature type="region of interest" description="Disordered" evidence="2">
    <location>
        <begin position="76"/>
        <end position="145"/>
    </location>
</feature>
<dbReference type="SMART" id="SM00422">
    <property type="entry name" value="HTH_MERR"/>
    <property type="match status" value="1"/>
</dbReference>
<organism evidence="4 5">
    <name type="scientific">Actinoalloteichus caeruleus DSM 43889</name>
    <dbReference type="NCBI Taxonomy" id="1120930"/>
    <lineage>
        <taxon>Bacteria</taxon>
        <taxon>Bacillati</taxon>
        <taxon>Actinomycetota</taxon>
        <taxon>Actinomycetes</taxon>
        <taxon>Pseudonocardiales</taxon>
        <taxon>Pseudonocardiaceae</taxon>
        <taxon>Actinoalloteichus</taxon>
        <taxon>Actinoalloteichus cyanogriseus</taxon>
    </lineage>
</organism>
<reference evidence="4 5" key="1">
    <citation type="submission" date="2022-06" db="EMBL/GenBank/DDBJ databases">
        <title>Genomic Encyclopedia of Type Strains, Phase I: the one thousand microbial genomes (KMG-I) project.</title>
        <authorList>
            <person name="Kyrpides N."/>
        </authorList>
    </citation>
    <scope>NUCLEOTIDE SEQUENCE [LARGE SCALE GENOMIC DNA]</scope>
    <source>
        <strain evidence="4 5">DSM 43889</strain>
    </source>
</reference>
<gene>
    <name evidence="4" type="ORF">G443_004206</name>
</gene>
<evidence type="ECO:0000259" key="3">
    <source>
        <dbReference type="PROSITE" id="PS50937"/>
    </source>
</evidence>
<dbReference type="Pfam" id="PF13411">
    <property type="entry name" value="MerR_1"/>
    <property type="match status" value="1"/>
</dbReference>
<evidence type="ECO:0000256" key="1">
    <source>
        <dbReference type="ARBA" id="ARBA00023125"/>
    </source>
</evidence>
<feature type="compositionally biased region" description="Basic residues" evidence="2">
    <location>
        <begin position="88"/>
        <end position="98"/>
    </location>
</feature>
<evidence type="ECO:0000256" key="2">
    <source>
        <dbReference type="SAM" id="MobiDB-lite"/>
    </source>
</evidence>
<dbReference type="RefSeq" id="WP_245588819.1">
    <property type="nucleotide sequence ID" value="NZ_AUBJ02000001.1"/>
</dbReference>